<protein>
    <submittedName>
        <fullName evidence="1">Uncharacterized protein</fullName>
    </submittedName>
</protein>
<evidence type="ECO:0000313" key="2">
    <source>
        <dbReference type="Proteomes" id="UP000004099"/>
    </source>
</evidence>
<organism evidence="1 2">
    <name type="scientific">Ligilactobacillus ruminis ATCC 25644</name>
    <dbReference type="NCBI Taxonomy" id="525362"/>
    <lineage>
        <taxon>Bacteria</taxon>
        <taxon>Bacillati</taxon>
        <taxon>Bacillota</taxon>
        <taxon>Bacilli</taxon>
        <taxon>Lactobacillales</taxon>
        <taxon>Lactobacillaceae</taxon>
        <taxon>Ligilactobacillus</taxon>
    </lineage>
</organism>
<accession>E7FSF1</accession>
<dbReference type="EMBL" id="ACGS02000046">
    <property type="protein sequence ID" value="EFZ33969.1"/>
    <property type="molecule type" value="Genomic_DNA"/>
</dbReference>
<name>E7FSF1_9LACO</name>
<comment type="caution">
    <text evidence="1">The sequence shown here is derived from an EMBL/GenBank/DDBJ whole genome shotgun (WGS) entry which is preliminary data.</text>
</comment>
<reference evidence="1 2" key="1">
    <citation type="submission" date="2011-01" db="EMBL/GenBank/DDBJ databases">
        <authorList>
            <person name="Muzny D."/>
            <person name="Qin X."/>
            <person name="Buhay C."/>
            <person name="Dugan-Rocha S."/>
            <person name="Ding Y."/>
            <person name="Chen G."/>
            <person name="Hawes A."/>
            <person name="Holder M."/>
            <person name="Jhangiani S."/>
            <person name="Johnson A."/>
            <person name="Khan Z."/>
            <person name="Li Z."/>
            <person name="Liu W."/>
            <person name="Liu X."/>
            <person name="Perez L."/>
            <person name="Shen H."/>
            <person name="Wang Q."/>
            <person name="Watt J."/>
            <person name="Xi L."/>
            <person name="Xin Y."/>
            <person name="Zhou J."/>
            <person name="Deng J."/>
            <person name="Jiang H."/>
            <person name="Liu Y."/>
            <person name="Qu J."/>
            <person name="Song X.-Z."/>
            <person name="Zhang L."/>
            <person name="Villasana D."/>
            <person name="Johnson A."/>
            <person name="Liu J."/>
            <person name="Liyanage D."/>
            <person name="Lorensuhewa L."/>
            <person name="Robinson T."/>
            <person name="Song A."/>
            <person name="Song B.-B."/>
            <person name="Dinh H."/>
            <person name="Thornton R."/>
            <person name="Coyle M."/>
            <person name="Francisco L."/>
            <person name="Jackson L."/>
            <person name="Javaid M."/>
            <person name="Korchina V."/>
            <person name="Kovar C."/>
            <person name="Mata R."/>
            <person name="Mathew T."/>
            <person name="Ngo R."/>
            <person name="Nguyen L."/>
            <person name="Nguyen N."/>
            <person name="Okwuonu G."/>
            <person name="Ongeri F."/>
            <person name="Pham C."/>
            <person name="Simmons D."/>
            <person name="Wilczek-Boney K."/>
            <person name="Hale W."/>
            <person name="Jakkamsetti A."/>
            <person name="Pham P."/>
            <person name="Ruth R."/>
            <person name="San Lucas F."/>
            <person name="Warren J."/>
            <person name="Zhang J."/>
            <person name="Zhao Z."/>
            <person name="Zhou C."/>
            <person name="Zhu D."/>
            <person name="Lee S."/>
            <person name="Bess C."/>
            <person name="Blankenburg K."/>
            <person name="Forbes L."/>
            <person name="Fu Q."/>
            <person name="Gubbala S."/>
            <person name="Hirani K."/>
            <person name="Jayaseelan J.C."/>
            <person name="Lara F."/>
            <person name="Munidasa M."/>
            <person name="Palculict T."/>
            <person name="Patil S."/>
            <person name="Pu L.-L."/>
            <person name="Saada N."/>
            <person name="Tang L."/>
            <person name="Weissenberger G."/>
            <person name="Zhu Y."/>
            <person name="Hemphill L."/>
            <person name="Shang Y."/>
            <person name="Youmans B."/>
            <person name="Ayvaz T."/>
            <person name="Ross M."/>
            <person name="Santibanez J."/>
            <person name="Aqrawi P."/>
            <person name="Gross S."/>
            <person name="Joshi V."/>
            <person name="Fowler G."/>
            <person name="Nazareth L."/>
            <person name="Reid J."/>
            <person name="Worley K."/>
            <person name="Petrosino J."/>
            <person name="Highlander S."/>
            <person name="Gibbs R."/>
        </authorList>
    </citation>
    <scope>NUCLEOTIDE SEQUENCE [LARGE SCALE GENOMIC DNA]</scope>
    <source>
        <strain evidence="1 2">ATCC 25644</strain>
    </source>
</reference>
<dbReference type="Proteomes" id="UP000004099">
    <property type="component" value="Unassembled WGS sequence"/>
</dbReference>
<proteinExistence type="predicted"/>
<dbReference type="HOGENOM" id="CLU_3235367_0_0_9"/>
<gene>
    <name evidence="1" type="ORF">HMPREF0542_11828</name>
</gene>
<dbReference type="AlphaFoldDB" id="E7FSF1"/>
<sequence>MLTIRFHDIFAKFSKFFLKKNNSGFLLLKYSKKTEICNIFEIL</sequence>
<evidence type="ECO:0000313" key="1">
    <source>
        <dbReference type="EMBL" id="EFZ33969.1"/>
    </source>
</evidence>